<dbReference type="RefSeq" id="WP_026635827.1">
    <property type="nucleotide sequence ID" value="NZ_FONH01000041.1"/>
</dbReference>
<protein>
    <recommendedName>
        <fullName evidence="2">protein-tyrosine-phosphatase</fullName>
        <ecNumber evidence="2">3.1.3.48</ecNumber>
    </recommendedName>
</protein>
<dbReference type="EC" id="3.1.3.48" evidence="2"/>
<evidence type="ECO:0000259" key="7">
    <source>
        <dbReference type="SMART" id="SM00226"/>
    </source>
</evidence>
<dbReference type="STRING" id="500610.SAMN02799615_04396"/>
<keyword evidence="3" id="KW-0378">Hydrolase</keyword>
<dbReference type="PRINTS" id="PR00719">
    <property type="entry name" value="LMWPTPASE"/>
</dbReference>
<sequence>MFQRILLVCVGNICRSPTAEYLLRDRLRDTSAQISSAGLGALEDHPMDATAAALLHEHGIDAQAHRGRQLQPSMLRDMDLVLVMEKSHAARIARLAPESSGKVLLLGKWLGEKEIPDPYGQSRPAFEHVYGLIDQAIARWLPYLTPSLSKAASS</sequence>
<accession>A0A1I2K3A8</accession>
<dbReference type="Pfam" id="PF01451">
    <property type="entry name" value="LMWPc"/>
    <property type="match status" value="1"/>
</dbReference>
<dbReference type="SUPFAM" id="SSF52788">
    <property type="entry name" value="Phosphotyrosine protein phosphatases I"/>
    <property type="match status" value="1"/>
</dbReference>
<dbReference type="InterPro" id="IPR036196">
    <property type="entry name" value="Ptyr_pPase_sf"/>
</dbReference>
<dbReference type="Proteomes" id="UP000199477">
    <property type="component" value="Unassembled WGS sequence"/>
</dbReference>
<keyword evidence="4" id="KW-0904">Protein phosphatase</keyword>
<evidence type="ECO:0000256" key="6">
    <source>
        <dbReference type="PIRSR" id="PIRSR617867-1"/>
    </source>
</evidence>
<evidence type="ECO:0000256" key="1">
    <source>
        <dbReference type="ARBA" id="ARBA00011063"/>
    </source>
</evidence>
<reference evidence="9" key="1">
    <citation type="submission" date="2016-10" db="EMBL/GenBank/DDBJ databases">
        <authorList>
            <person name="Varghese N."/>
            <person name="Submissions S."/>
        </authorList>
    </citation>
    <scope>NUCLEOTIDE SEQUENCE [LARGE SCALE GENOMIC DNA]</scope>
    <source>
        <strain evidence="9">UNC178MFTsu3.1</strain>
    </source>
</reference>
<organism evidence="8 9">
    <name type="scientific">Dyella marensis</name>
    <dbReference type="NCBI Taxonomy" id="500610"/>
    <lineage>
        <taxon>Bacteria</taxon>
        <taxon>Pseudomonadati</taxon>
        <taxon>Pseudomonadota</taxon>
        <taxon>Gammaproteobacteria</taxon>
        <taxon>Lysobacterales</taxon>
        <taxon>Rhodanobacteraceae</taxon>
        <taxon>Dyella</taxon>
    </lineage>
</organism>
<dbReference type="InterPro" id="IPR023485">
    <property type="entry name" value="Ptyr_pPase"/>
</dbReference>
<comment type="similarity">
    <text evidence="1">Belongs to the low molecular weight phosphotyrosine protein phosphatase family.</text>
</comment>
<feature type="domain" description="Phosphotyrosine protein phosphatase I" evidence="7">
    <location>
        <begin position="3"/>
        <end position="143"/>
    </location>
</feature>
<feature type="active site" evidence="6">
    <location>
        <position position="15"/>
    </location>
</feature>
<evidence type="ECO:0000313" key="9">
    <source>
        <dbReference type="Proteomes" id="UP000199477"/>
    </source>
</evidence>
<feature type="active site" description="Nucleophile" evidence="6">
    <location>
        <position position="9"/>
    </location>
</feature>
<proteinExistence type="inferred from homology"/>
<dbReference type="CDD" id="cd16343">
    <property type="entry name" value="LMWPTP"/>
    <property type="match status" value="1"/>
</dbReference>
<evidence type="ECO:0000313" key="8">
    <source>
        <dbReference type="EMBL" id="SFF61572.1"/>
    </source>
</evidence>
<dbReference type="EMBL" id="FONH01000041">
    <property type="protein sequence ID" value="SFF61572.1"/>
    <property type="molecule type" value="Genomic_DNA"/>
</dbReference>
<dbReference type="InterPro" id="IPR017867">
    <property type="entry name" value="Tyr_phospatase_low_mol_wt"/>
</dbReference>
<comment type="catalytic activity">
    <reaction evidence="5">
        <text>O-phospho-L-tyrosyl-[protein] + H2O = L-tyrosyl-[protein] + phosphate</text>
        <dbReference type="Rhea" id="RHEA:10684"/>
        <dbReference type="Rhea" id="RHEA-COMP:10136"/>
        <dbReference type="Rhea" id="RHEA-COMP:20101"/>
        <dbReference type="ChEBI" id="CHEBI:15377"/>
        <dbReference type="ChEBI" id="CHEBI:43474"/>
        <dbReference type="ChEBI" id="CHEBI:46858"/>
        <dbReference type="ChEBI" id="CHEBI:61978"/>
        <dbReference type="EC" id="3.1.3.48"/>
    </reaction>
</comment>
<dbReference type="Gene3D" id="3.40.50.2300">
    <property type="match status" value="1"/>
</dbReference>
<dbReference type="PANTHER" id="PTHR11717">
    <property type="entry name" value="LOW MOLECULAR WEIGHT PROTEIN TYROSINE PHOSPHATASE"/>
    <property type="match status" value="1"/>
</dbReference>
<feature type="active site" description="Proton donor" evidence="6">
    <location>
        <position position="117"/>
    </location>
</feature>
<dbReference type="PANTHER" id="PTHR11717:SF31">
    <property type="entry name" value="LOW MOLECULAR WEIGHT PROTEIN-TYROSINE-PHOSPHATASE ETP-RELATED"/>
    <property type="match status" value="1"/>
</dbReference>
<gene>
    <name evidence="8" type="ORF">SAMN02799615_04396</name>
</gene>
<dbReference type="InterPro" id="IPR050438">
    <property type="entry name" value="LMW_PTPase"/>
</dbReference>
<dbReference type="AlphaFoldDB" id="A0A1I2K3A8"/>
<evidence type="ECO:0000256" key="2">
    <source>
        <dbReference type="ARBA" id="ARBA00013064"/>
    </source>
</evidence>
<evidence type="ECO:0000256" key="3">
    <source>
        <dbReference type="ARBA" id="ARBA00022801"/>
    </source>
</evidence>
<keyword evidence="9" id="KW-1185">Reference proteome</keyword>
<dbReference type="GO" id="GO:0004725">
    <property type="term" value="F:protein tyrosine phosphatase activity"/>
    <property type="evidence" value="ECO:0007669"/>
    <property type="project" value="UniProtKB-EC"/>
</dbReference>
<evidence type="ECO:0000256" key="5">
    <source>
        <dbReference type="ARBA" id="ARBA00051722"/>
    </source>
</evidence>
<evidence type="ECO:0000256" key="4">
    <source>
        <dbReference type="ARBA" id="ARBA00022912"/>
    </source>
</evidence>
<dbReference type="SMART" id="SM00226">
    <property type="entry name" value="LMWPc"/>
    <property type="match status" value="1"/>
</dbReference>
<name>A0A1I2K3A8_9GAMM</name>